<organism evidence="2 3">
    <name type="scientific">Winogradskyella sediminis</name>
    <dbReference type="NCBI Taxonomy" id="1382466"/>
    <lineage>
        <taxon>Bacteria</taxon>
        <taxon>Pseudomonadati</taxon>
        <taxon>Bacteroidota</taxon>
        <taxon>Flavobacteriia</taxon>
        <taxon>Flavobacteriales</taxon>
        <taxon>Flavobacteriaceae</taxon>
        <taxon>Winogradskyella</taxon>
    </lineage>
</organism>
<feature type="domain" description="Calcineurin-like phosphoesterase" evidence="1">
    <location>
        <begin position="1"/>
        <end position="154"/>
    </location>
</feature>
<name>A0A1H1QCW7_9FLAO</name>
<dbReference type="AlphaFoldDB" id="A0A1H1QCW7"/>
<gene>
    <name evidence="2" type="ORF">SAMN04489797_1106</name>
</gene>
<keyword evidence="3" id="KW-1185">Reference proteome</keyword>
<accession>A0A1H1QCW7</accession>
<dbReference type="Pfam" id="PF00149">
    <property type="entry name" value="Metallophos"/>
    <property type="match status" value="1"/>
</dbReference>
<protein>
    <submittedName>
        <fullName evidence="2">Serine/threonine protein phosphatase 1</fullName>
    </submittedName>
</protein>
<sequence>MRTLAVGDIHGGLKGLIQLLDKLHLKPDDSLIFLGDYVDGWSEAAQVIDYIIELSKTQSCVFIKGNHDVWCEQWLSTGNVNDVWYQHGGKETIESYKTFSENQRKIHLLFFEQMKLYHIDAQNRLFLHAGFTSMHGVKKESDYANFYYDRTLWEMAMAMDDSLSPASEKFPKRFKHYSEIYIGHTPTINYNIEEPINVANVWNVDTGAAFTGKLSAIDVATKEVFQSDKLTDLYPDELGRNKK</sequence>
<dbReference type="GO" id="GO:0110154">
    <property type="term" value="P:RNA decapping"/>
    <property type="evidence" value="ECO:0007669"/>
    <property type="project" value="TreeGrafter"/>
</dbReference>
<dbReference type="Proteomes" id="UP000198963">
    <property type="component" value="Chromosome I"/>
</dbReference>
<dbReference type="SUPFAM" id="SSF56300">
    <property type="entry name" value="Metallo-dependent phosphatases"/>
    <property type="match status" value="1"/>
</dbReference>
<evidence type="ECO:0000313" key="3">
    <source>
        <dbReference type="Proteomes" id="UP000198963"/>
    </source>
</evidence>
<evidence type="ECO:0000313" key="2">
    <source>
        <dbReference type="EMBL" id="SDS21127.1"/>
    </source>
</evidence>
<dbReference type="Gene3D" id="3.60.21.10">
    <property type="match status" value="1"/>
</dbReference>
<dbReference type="CDD" id="cd00144">
    <property type="entry name" value="MPP_PPP_family"/>
    <property type="match status" value="1"/>
</dbReference>
<reference evidence="2 3" key="1">
    <citation type="submission" date="2016-10" db="EMBL/GenBank/DDBJ databases">
        <authorList>
            <person name="Varghese N."/>
            <person name="Submissions S."/>
        </authorList>
    </citation>
    <scope>NUCLEOTIDE SEQUENCE [LARGE SCALE GENOMIC DNA]</scope>
    <source>
        <strain evidence="2 3">RHA_55</strain>
    </source>
</reference>
<dbReference type="InterPro" id="IPR050126">
    <property type="entry name" value="Ap4A_hydrolase"/>
</dbReference>
<evidence type="ECO:0000259" key="1">
    <source>
        <dbReference type="Pfam" id="PF00149"/>
    </source>
</evidence>
<dbReference type="RefSeq" id="WP_092445043.1">
    <property type="nucleotide sequence ID" value="NZ_LT629774.1"/>
</dbReference>
<dbReference type="PANTHER" id="PTHR42850">
    <property type="entry name" value="METALLOPHOSPHOESTERASE"/>
    <property type="match status" value="1"/>
</dbReference>
<dbReference type="GO" id="GO:0005737">
    <property type="term" value="C:cytoplasm"/>
    <property type="evidence" value="ECO:0007669"/>
    <property type="project" value="TreeGrafter"/>
</dbReference>
<dbReference type="InterPro" id="IPR029052">
    <property type="entry name" value="Metallo-depent_PP-like"/>
</dbReference>
<proteinExistence type="predicted"/>
<dbReference type="PANTHER" id="PTHR42850:SF4">
    <property type="entry name" value="ZINC-DEPENDENT ENDOPOLYPHOSPHATASE"/>
    <property type="match status" value="1"/>
</dbReference>
<dbReference type="GO" id="GO:0008803">
    <property type="term" value="F:bis(5'-nucleosyl)-tetraphosphatase (symmetrical) activity"/>
    <property type="evidence" value="ECO:0007669"/>
    <property type="project" value="TreeGrafter"/>
</dbReference>
<dbReference type="InterPro" id="IPR004843">
    <property type="entry name" value="Calcineurin-like_PHP"/>
</dbReference>
<dbReference type="STRING" id="1249933.SAMN04489797_1106"/>
<dbReference type="EMBL" id="LT629774">
    <property type="protein sequence ID" value="SDS21127.1"/>
    <property type="molecule type" value="Genomic_DNA"/>
</dbReference>
<dbReference type="GO" id="GO:0016791">
    <property type="term" value="F:phosphatase activity"/>
    <property type="evidence" value="ECO:0007669"/>
    <property type="project" value="TreeGrafter"/>
</dbReference>